<evidence type="ECO:0000256" key="1">
    <source>
        <dbReference type="SAM" id="Phobius"/>
    </source>
</evidence>
<dbReference type="Proteomes" id="UP000276133">
    <property type="component" value="Unassembled WGS sequence"/>
</dbReference>
<name>A0A3M7S7W7_BRAPC</name>
<dbReference type="EMBL" id="REGN01001895">
    <property type="protein sequence ID" value="RNA31779.1"/>
    <property type="molecule type" value="Genomic_DNA"/>
</dbReference>
<proteinExistence type="predicted"/>
<keyword evidence="1" id="KW-1133">Transmembrane helix</keyword>
<evidence type="ECO:0000313" key="3">
    <source>
        <dbReference type="Proteomes" id="UP000276133"/>
    </source>
</evidence>
<gene>
    <name evidence="2" type="ORF">BpHYR1_054493</name>
</gene>
<organism evidence="2 3">
    <name type="scientific">Brachionus plicatilis</name>
    <name type="common">Marine rotifer</name>
    <name type="synonym">Brachionus muelleri</name>
    <dbReference type="NCBI Taxonomy" id="10195"/>
    <lineage>
        <taxon>Eukaryota</taxon>
        <taxon>Metazoa</taxon>
        <taxon>Spiralia</taxon>
        <taxon>Gnathifera</taxon>
        <taxon>Rotifera</taxon>
        <taxon>Eurotatoria</taxon>
        <taxon>Monogononta</taxon>
        <taxon>Pseudotrocha</taxon>
        <taxon>Ploima</taxon>
        <taxon>Brachionidae</taxon>
        <taxon>Brachionus</taxon>
    </lineage>
</organism>
<sequence>MKKMPFFLKTIFLIILLFKIISRKLNKKNEFSFVGSIANLIKRVGVLLIHRALNCLVNFERLAKTRAHLAMKIHHHPDANKIQQNGSTKINLFRNPTSLVERNR</sequence>
<feature type="transmembrane region" description="Helical" evidence="1">
    <location>
        <begin position="6"/>
        <end position="22"/>
    </location>
</feature>
<protein>
    <submittedName>
        <fullName evidence="2">Uncharacterized protein</fullName>
    </submittedName>
</protein>
<keyword evidence="1" id="KW-0472">Membrane</keyword>
<evidence type="ECO:0000313" key="2">
    <source>
        <dbReference type="EMBL" id="RNA31779.1"/>
    </source>
</evidence>
<accession>A0A3M7S7W7</accession>
<keyword evidence="1" id="KW-0812">Transmembrane</keyword>
<keyword evidence="3" id="KW-1185">Reference proteome</keyword>
<dbReference type="AlphaFoldDB" id="A0A3M7S7W7"/>
<reference evidence="2 3" key="1">
    <citation type="journal article" date="2018" name="Sci. Rep.">
        <title>Genomic signatures of local adaptation to the degree of environmental predictability in rotifers.</title>
        <authorList>
            <person name="Franch-Gras L."/>
            <person name="Hahn C."/>
            <person name="Garcia-Roger E.M."/>
            <person name="Carmona M.J."/>
            <person name="Serra M."/>
            <person name="Gomez A."/>
        </authorList>
    </citation>
    <scope>NUCLEOTIDE SEQUENCE [LARGE SCALE GENOMIC DNA]</scope>
    <source>
        <strain evidence="2">HYR1</strain>
    </source>
</reference>
<comment type="caution">
    <text evidence="2">The sequence shown here is derived from an EMBL/GenBank/DDBJ whole genome shotgun (WGS) entry which is preliminary data.</text>
</comment>